<reference evidence="2" key="1">
    <citation type="submission" date="2021-08" db="EMBL/GenBank/DDBJ databases">
        <title>Chromosome-Level Trichoderma cornu-damae using Hi-C Data.</title>
        <authorList>
            <person name="Kim C.S."/>
        </authorList>
    </citation>
    <scope>NUCLEOTIDE SEQUENCE</scope>
    <source>
        <strain evidence="2">KA19-0412C</strain>
    </source>
</reference>
<dbReference type="AlphaFoldDB" id="A0A9P8QLH9"/>
<evidence type="ECO:0000313" key="2">
    <source>
        <dbReference type="EMBL" id="KAH6607364.1"/>
    </source>
</evidence>
<dbReference type="Proteomes" id="UP000827724">
    <property type="component" value="Unassembled WGS sequence"/>
</dbReference>
<dbReference type="OrthoDB" id="5398572at2759"/>
<organism evidence="2 3">
    <name type="scientific">Trichoderma cornu-damae</name>
    <dbReference type="NCBI Taxonomy" id="654480"/>
    <lineage>
        <taxon>Eukaryota</taxon>
        <taxon>Fungi</taxon>
        <taxon>Dikarya</taxon>
        <taxon>Ascomycota</taxon>
        <taxon>Pezizomycotina</taxon>
        <taxon>Sordariomycetes</taxon>
        <taxon>Hypocreomycetidae</taxon>
        <taxon>Hypocreales</taxon>
        <taxon>Hypocreaceae</taxon>
        <taxon>Trichoderma</taxon>
    </lineage>
</organism>
<accession>A0A9P8QLH9</accession>
<proteinExistence type="predicted"/>
<dbReference type="EMBL" id="JAIWOZ010000003">
    <property type="protein sequence ID" value="KAH6607364.1"/>
    <property type="molecule type" value="Genomic_DNA"/>
</dbReference>
<feature type="compositionally biased region" description="Basic and acidic residues" evidence="1">
    <location>
        <begin position="495"/>
        <end position="511"/>
    </location>
</feature>
<keyword evidence="3" id="KW-1185">Reference proteome</keyword>
<sequence length="519" mass="58894">MEPPKGLTSVPRKGSIVFDPKPRRGAPRRPSISSIATSPKKDHSDEEDEDQAPVPEPKSAAEILAEEMALREVEETEHRIKLEAIASLARDAKSVIDQFQNHGSPLAHEKLLHMKMQSFKASRSVFAPPQQASLFLDWDWVNKAGLDTPDAAKITVPLVIRLANIATALGQIESIQSQGFSPVPFLDAIDPIFPRHFAAERSNRYMELSLEVRTQRAIENIARSPPATDQRGMLGHVFCDMNNPNVPTRYPELFMRGPYRPLAGLNVPDVCANRVLNMWRIMSEGGERGIRTPVDLPSIRASYPLHDVLGFLKEWLLDRYSTVSQLLKAVEHDQMAREKQMLQEQWRAEDELRAREERSRGEPPPLPDEESLRSLPGEDGSYHEALERSSQSLASSQPEPPRRIERREEKASEEKRLVWSDRDSATLVELIARRAAGWSVMDKEDGHLFQLPRNAQAYRDRARNMKVDFLISDAVLPQGFDLVTLSRKEIERLHKLGKNHERRERDVDRNGKPTNTEAV</sequence>
<comment type="caution">
    <text evidence="2">The sequence shown here is derived from an EMBL/GenBank/DDBJ whole genome shotgun (WGS) entry which is preliminary data.</text>
</comment>
<protein>
    <submittedName>
        <fullName evidence="2">Sant swi3</fullName>
    </submittedName>
</protein>
<feature type="region of interest" description="Disordered" evidence="1">
    <location>
        <begin position="495"/>
        <end position="519"/>
    </location>
</feature>
<feature type="compositionally biased region" description="Basic and acidic residues" evidence="1">
    <location>
        <begin position="341"/>
        <end position="361"/>
    </location>
</feature>
<feature type="compositionally biased region" description="Polar residues" evidence="1">
    <location>
        <begin position="388"/>
        <end position="397"/>
    </location>
</feature>
<evidence type="ECO:0000256" key="1">
    <source>
        <dbReference type="SAM" id="MobiDB-lite"/>
    </source>
</evidence>
<gene>
    <name evidence="2" type="ORF">Trco_003677</name>
</gene>
<evidence type="ECO:0000313" key="3">
    <source>
        <dbReference type="Proteomes" id="UP000827724"/>
    </source>
</evidence>
<feature type="region of interest" description="Disordered" evidence="1">
    <location>
        <begin position="341"/>
        <end position="416"/>
    </location>
</feature>
<feature type="region of interest" description="Disordered" evidence="1">
    <location>
        <begin position="1"/>
        <end position="57"/>
    </location>
</feature>
<name>A0A9P8QLH9_9HYPO</name>
<feature type="compositionally biased region" description="Basic and acidic residues" evidence="1">
    <location>
        <begin position="400"/>
        <end position="416"/>
    </location>
</feature>